<dbReference type="PROSITE" id="PS50943">
    <property type="entry name" value="HTH_CROC1"/>
    <property type="match status" value="1"/>
</dbReference>
<gene>
    <name evidence="2" type="ORF">EV692_0327</name>
</gene>
<dbReference type="NCBIfam" id="TIGR02684">
    <property type="entry name" value="dnstrm_HI1420"/>
    <property type="match status" value="1"/>
</dbReference>
<dbReference type="OrthoDB" id="9798416at2"/>
<dbReference type="Pfam" id="PF21716">
    <property type="entry name" value="dnstrm_HI1420"/>
    <property type="match status" value="1"/>
</dbReference>
<dbReference type="RefSeq" id="WP_132299882.1">
    <property type="nucleotide sequence ID" value="NZ_CP170642.1"/>
</dbReference>
<reference evidence="2 3" key="1">
    <citation type="submission" date="2019-03" db="EMBL/GenBank/DDBJ databases">
        <title>Genomic Encyclopedia of Type Strains, Phase IV (KMG-IV): sequencing the most valuable type-strain genomes for metagenomic binning, comparative biology and taxonomic classification.</title>
        <authorList>
            <person name="Goeker M."/>
        </authorList>
    </citation>
    <scope>NUCLEOTIDE SEQUENCE [LARGE SCALE GENOMIC DNA]</scope>
    <source>
        <strain evidence="2 3">DSM 10053</strain>
    </source>
</reference>
<proteinExistence type="predicted"/>
<dbReference type="PANTHER" id="PTHR40275:SF1">
    <property type="entry name" value="SSL7038 PROTEIN"/>
    <property type="match status" value="1"/>
</dbReference>
<keyword evidence="3" id="KW-1185">Reference proteome</keyword>
<feature type="domain" description="HTH cro/C1-type" evidence="1">
    <location>
        <begin position="57"/>
        <end position="100"/>
    </location>
</feature>
<evidence type="ECO:0000259" key="1">
    <source>
        <dbReference type="PROSITE" id="PS50943"/>
    </source>
</evidence>
<dbReference type="Proteomes" id="UP000295496">
    <property type="component" value="Unassembled WGS sequence"/>
</dbReference>
<dbReference type="SUPFAM" id="SSF47413">
    <property type="entry name" value="lambda repressor-like DNA-binding domains"/>
    <property type="match status" value="1"/>
</dbReference>
<dbReference type="Gene3D" id="1.10.260.40">
    <property type="entry name" value="lambda repressor-like DNA-binding domains"/>
    <property type="match status" value="1"/>
</dbReference>
<comment type="caution">
    <text evidence="2">The sequence shown here is derived from an EMBL/GenBank/DDBJ whole genome shotgun (WGS) entry which is preliminary data.</text>
</comment>
<dbReference type="EMBL" id="SMGJ01000001">
    <property type="protein sequence ID" value="TCK71259.1"/>
    <property type="molecule type" value="Genomic_DNA"/>
</dbReference>
<sequence>MVISQEKIEKYGITDYDPAECLTDEETINAYLAESLASGDQAEFLEALSDVARARGMTQLANETGIARESLYKALNGTTKPRFETILRILNALNIQLTTQYKQATV</sequence>
<dbReference type="InterPro" id="IPR010982">
    <property type="entry name" value="Lambda_DNA-bd_dom_sf"/>
</dbReference>
<protein>
    <submittedName>
        <fullName evidence="2">Putative addiction module antidote protein</fullName>
    </submittedName>
</protein>
<dbReference type="InterPro" id="IPR001387">
    <property type="entry name" value="Cro/C1-type_HTH"/>
</dbReference>
<dbReference type="GO" id="GO:0003677">
    <property type="term" value="F:DNA binding"/>
    <property type="evidence" value="ECO:0007669"/>
    <property type="project" value="InterPro"/>
</dbReference>
<name>A0A4R1L4V4_9PAST</name>
<accession>A0A4R1L4V4</accession>
<evidence type="ECO:0000313" key="3">
    <source>
        <dbReference type="Proteomes" id="UP000295496"/>
    </source>
</evidence>
<organism evidence="2 3">
    <name type="scientific">Lonepinella koalarum</name>
    <dbReference type="NCBI Taxonomy" id="53417"/>
    <lineage>
        <taxon>Bacteria</taxon>
        <taxon>Pseudomonadati</taxon>
        <taxon>Pseudomonadota</taxon>
        <taxon>Gammaproteobacteria</taxon>
        <taxon>Pasteurellales</taxon>
        <taxon>Pasteurellaceae</taxon>
        <taxon>Lonepinella</taxon>
    </lineage>
</organism>
<dbReference type="SMART" id="SM00530">
    <property type="entry name" value="HTH_XRE"/>
    <property type="match status" value="1"/>
</dbReference>
<dbReference type="AlphaFoldDB" id="A0A4R1L4V4"/>
<evidence type="ECO:0000313" key="2">
    <source>
        <dbReference type="EMBL" id="TCK71259.1"/>
    </source>
</evidence>
<dbReference type="InterPro" id="IPR014057">
    <property type="entry name" value="HI1420"/>
</dbReference>
<dbReference type="CDD" id="cd00093">
    <property type="entry name" value="HTH_XRE"/>
    <property type="match status" value="1"/>
</dbReference>
<dbReference type="PANTHER" id="PTHR40275">
    <property type="entry name" value="SSL7038 PROTEIN"/>
    <property type="match status" value="1"/>
</dbReference>